<dbReference type="InterPro" id="IPR002549">
    <property type="entry name" value="AI-2E-like"/>
</dbReference>
<comment type="caution">
    <text evidence="7">The sequence shown here is derived from an EMBL/GenBank/DDBJ whole genome shotgun (WGS) entry which is preliminary data.</text>
</comment>
<keyword evidence="8" id="KW-1185">Reference proteome</keyword>
<name>A0A9R1CRL5_9EURY</name>
<dbReference type="RefSeq" id="WP_256028521.1">
    <property type="nucleotide sequence ID" value="NZ_JAHLKM010000002.1"/>
</dbReference>
<feature type="transmembrane region" description="Helical" evidence="6">
    <location>
        <begin position="62"/>
        <end position="84"/>
    </location>
</feature>
<feature type="transmembrane region" description="Helical" evidence="6">
    <location>
        <begin position="255"/>
        <end position="274"/>
    </location>
</feature>
<feature type="transmembrane region" description="Helical" evidence="6">
    <location>
        <begin position="218"/>
        <end position="243"/>
    </location>
</feature>
<proteinExistence type="inferred from homology"/>
<feature type="transmembrane region" description="Helical" evidence="6">
    <location>
        <begin position="105"/>
        <end position="125"/>
    </location>
</feature>
<dbReference type="PANTHER" id="PTHR21716:SF4">
    <property type="entry name" value="TRANSMEMBRANE PROTEIN 245"/>
    <property type="match status" value="1"/>
</dbReference>
<evidence type="ECO:0000313" key="8">
    <source>
        <dbReference type="Proteomes" id="UP001139494"/>
    </source>
</evidence>
<reference evidence="7" key="1">
    <citation type="journal article" date="2023" name="Front. Microbiol.">
        <title>Genomic-based phylogenetic and metabolic analyses of the genus Natronomonas, and description of Natronomonas aquatica sp. nov.</title>
        <authorList>
            <person name="Garcia-Roldan A."/>
            <person name="Duran-Viseras A."/>
            <person name="de la Haba R.R."/>
            <person name="Corral P."/>
            <person name="Sanchez-Porro C."/>
            <person name="Ventosa A."/>
        </authorList>
    </citation>
    <scope>NUCLEOTIDE SEQUENCE</scope>
    <source>
        <strain evidence="7">F2-12</strain>
    </source>
</reference>
<feature type="transmembrane region" description="Helical" evidence="6">
    <location>
        <begin position="188"/>
        <end position="212"/>
    </location>
</feature>
<evidence type="ECO:0000256" key="3">
    <source>
        <dbReference type="ARBA" id="ARBA00022692"/>
    </source>
</evidence>
<evidence type="ECO:0000256" key="2">
    <source>
        <dbReference type="ARBA" id="ARBA00009773"/>
    </source>
</evidence>
<dbReference type="PANTHER" id="PTHR21716">
    <property type="entry name" value="TRANSMEMBRANE PROTEIN"/>
    <property type="match status" value="1"/>
</dbReference>
<protein>
    <submittedName>
        <fullName evidence="7">AI-2E family transporter</fullName>
    </submittedName>
</protein>
<dbReference type="GO" id="GO:0016020">
    <property type="term" value="C:membrane"/>
    <property type="evidence" value="ECO:0007669"/>
    <property type="project" value="UniProtKB-SubCell"/>
</dbReference>
<evidence type="ECO:0000256" key="5">
    <source>
        <dbReference type="ARBA" id="ARBA00023136"/>
    </source>
</evidence>
<keyword evidence="4 6" id="KW-1133">Transmembrane helix</keyword>
<comment type="subcellular location">
    <subcellularLocation>
        <location evidence="1">Membrane</location>
        <topology evidence="1">Multi-pass membrane protein</topology>
    </subcellularLocation>
</comment>
<evidence type="ECO:0000256" key="1">
    <source>
        <dbReference type="ARBA" id="ARBA00004141"/>
    </source>
</evidence>
<accession>A0A9R1CRL5</accession>
<feature type="transmembrane region" description="Helical" evidence="6">
    <location>
        <begin position="9"/>
        <end position="42"/>
    </location>
</feature>
<dbReference type="Proteomes" id="UP001139494">
    <property type="component" value="Unassembled WGS sequence"/>
</dbReference>
<evidence type="ECO:0000256" key="6">
    <source>
        <dbReference type="SAM" id="Phobius"/>
    </source>
</evidence>
<feature type="transmembrane region" description="Helical" evidence="6">
    <location>
        <begin position="294"/>
        <end position="323"/>
    </location>
</feature>
<keyword evidence="3 6" id="KW-0812">Transmembrane</keyword>
<gene>
    <name evidence="7" type="ORF">KM295_03635</name>
</gene>
<dbReference type="Pfam" id="PF01594">
    <property type="entry name" value="AI-2E_transport"/>
    <property type="match status" value="1"/>
</dbReference>
<evidence type="ECO:0000256" key="4">
    <source>
        <dbReference type="ARBA" id="ARBA00022989"/>
    </source>
</evidence>
<sequence>MASVRRRQYVLAGVLAAVGVLTAAVLWNVVGTLFFAVTVAYVLYPVRSRLVARGVPRRMASAVVTAAAFLVVLVLLAPIVVTLFQRRGAIVALLNSLPEELTVELFGFVVPLDIGSYVSAATTALRSLAITLAADSVFIILQLGMFVLVLYGLLLRPRAVGVVTFEIIPAEYHDIVTAIHRRITGTLYAIYVIQAATAVLTFPIAFVVFYLLGYPDVFVLSVISAIMQFIPILGPGLLAVGLAGYDVLIGMPERAVGVVVLGPLLIGLLPDLIVRPQLASSRAKLPSSLYFVGFVGGVLTVGVIGVIAGPLVVAVLVEVVDLLGEEGGQKKGMS</sequence>
<keyword evidence="5 6" id="KW-0472">Membrane</keyword>
<dbReference type="AlphaFoldDB" id="A0A9R1CRL5"/>
<feature type="transmembrane region" description="Helical" evidence="6">
    <location>
        <begin position="137"/>
        <end position="155"/>
    </location>
</feature>
<comment type="similarity">
    <text evidence="2">Belongs to the autoinducer-2 exporter (AI-2E) (TC 2.A.86) family.</text>
</comment>
<organism evidence="7 8">
    <name type="scientific">Natronomonas aquatica</name>
    <dbReference type="NCBI Taxonomy" id="2841590"/>
    <lineage>
        <taxon>Archaea</taxon>
        <taxon>Methanobacteriati</taxon>
        <taxon>Methanobacteriota</taxon>
        <taxon>Stenosarchaea group</taxon>
        <taxon>Halobacteria</taxon>
        <taxon>Halobacteriales</taxon>
        <taxon>Natronomonadaceae</taxon>
        <taxon>Natronomonas</taxon>
    </lineage>
</organism>
<evidence type="ECO:0000313" key="7">
    <source>
        <dbReference type="EMBL" id="MCQ4332595.1"/>
    </source>
</evidence>
<dbReference type="EMBL" id="JAHLKM010000002">
    <property type="protein sequence ID" value="MCQ4332595.1"/>
    <property type="molecule type" value="Genomic_DNA"/>
</dbReference>